<keyword evidence="2" id="KW-1185">Reference proteome</keyword>
<dbReference type="EMBL" id="JAOXLN010000060">
    <property type="protein sequence ID" value="MDZ5089128.1"/>
    <property type="molecule type" value="Genomic_DNA"/>
</dbReference>
<comment type="caution">
    <text evidence="1">The sequence shown here is derived from an EMBL/GenBank/DDBJ whole genome shotgun (WGS) entry which is preliminary data.</text>
</comment>
<proteinExistence type="predicted"/>
<sequence>MWMVRSDGGKRYDDFRDLTAVGIGFPEIAESAYSGASRKALLTAYSEVRPGIKQHSAMSAASQVYRFVNEIGVGDLVVTYSPTNRRYLVGTVRAACTYQPDRTNLGMDLSRPVDWLPIEVDRDRLTVGTRNSLGSVMTVFKLPDSASAELLAAATGAPVEVAEPEIDTKAEDPLEDFEAVAFERIKDQVNQLDWADLQELVAGILRAMNYKTQVSPPGSDLGRDILASPDGFGFEQPRIVVEVKHRKGSMGSQEVRSFLGGRHKDDRGLYVSTGGFTKDARYEADRSSVPLTLWTLEELTKALLDNYEQADARTRALVSLRTFYAPADTR</sequence>
<name>A0ACC6MQL9_MYCPF</name>
<evidence type="ECO:0000313" key="2">
    <source>
        <dbReference type="Proteomes" id="UP001289645"/>
    </source>
</evidence>
<organism evidence="1 2">
    <name type="scientific">Mycolicibacterium parafortuitum</name>
    <name type="common">Mycobacterium parafortuitum</name>
    <dbReference type="NCBI Taxonomy" id="39692"/>
    <lineage>
        <taxon>Bacteria</taxon>
        <taxon>Bacillati</taxon>
        <taxon>Actinomycetota</taxon>
        <taxon>Actinomycetes</taxon>
        <taxon>Mycobacteriales</taxon>
        <taxon>Mycobacteriaceae</taxon>
        <taxon>Mycolicibacterium</taxon>
    </lineage>
</organism>
<keyword evidence="1" id="KW-0540">Nuclease</keyword>
<keyword evidence="1" id="KW-0255">Endonuclease</keyword>
<accession>A0ACC6MQL9</accession>
<protein>
    <submittedName>
        <fullName evidence="1">Restriction endonuclease</fullName>
    </submittedName>
</protein>
<reference evidence="1 2" key="1">
    <citation type="journal article" date="2021" name="Chemosphere">
        <title>Bioballs carrying a syntrophic Rhodococcus and Mycolicibacterium consortium for simultaneous sorption and biodegradation of fuel oil in contaminated freshwater.</title>
        <authorList>
            <person name="Naloka K."/>
            <person name="Polrit D."/>
            <person name="Muangchinda C."/>
            <person name="Thoetkiattikul H."/>
            <person name="Pinyakong O."/>
        </authorList>
    </citation>
    <scope>NUCLEOTIDE SEQUENCE [LARGE SCALE GENOMIC DNA]</scope>
    <source>
        <strain evidence="1 2">J101</strain>
    </source>
</reference>
<evidence type="ECO:0000313" key="1">
    <source>
        <dbReference type="EMBL" id="MDZ5089128.1"/>
    </source>
</evidence>
<gene>
    <name evidence="1" type="ORF">OHX15_27405</name>
</gene>
<keyword evidence="1" id="KW-0378">Hydrolase</keyword>
<dbReference type="Proteomes" id="UP001289645">
    <property type="component" value="Unassembled WGS sequence"/>
</dbReference>